<reference evidence="2" key="1">
    <citation type="submission" date="2022-11" db="UniProtKB">
        <authorList>
            <consortium name="WormBaseParasite"/>
        </authorList>
    </citation>
    <scope>IDENTIFICATION</scope>
</reference>
<dbReference type="WBParaSite" id="nRc.2.0.1.t02732-RA">
    <property type="protein sequence ID" value="nRc.2.0.1.t02732-RA"/>
    <property type="gene ID" value="nRc.2.0.1.g02732"/>
</dbReference>
<accession>A0A915HN03</accession>
<protein>
    <submittedName>
        <fullName evidence="2">Uncharacterized protein</fullName>
    </submittedName>
</protein>
<dbReference type="AlphaFoldDB" id="A0A915HN03"/>
<keyword evidence="1" id="KW-1185">Reference proteome</keyword>
<dbReference type="Proteomes" id="UP000887565">
    <property type="component" value="Unplaced"/>
</dbReference>
<sequence length="37" mass="3708">ASTATSAPSTVAAAPIARVVDDDYNVNLDGDELASMV</sequence>
<proteinExistence type="predicted"/>
<evidence type="ECO:0000313" key="1">
    <source>
        <dbReference type="Proteomes" id="UP000887565"/>
    </source>
</evidence>
<name>A0A915HN03_ROMCU</name>
<evidence type="ECO:0000313" key="2">
    <source>
        <dbReference type="WBParaSite" id="nRc.2.0.1.t02732-RA"/>
    </source>
</evidence>
<organism evidence="1 2">
    <name type="scientific">Romanomermis culicivorax</name>
    <name type="common">Nematode worm</name>
    <dbReference type="NCBI Taxonomy" id="13658"/>
    <lineage>
        <taxon>Eukaryota</taxon>
        <taxon>Metazoa</taxon>
        <taxon>Ecdysozoa</taxon>
        <taxon>Nematoda</taxon>
        <taxon>Enoplea</taxon>
        <taxon>Dorylaimia</taxon>
        <taxon>Mermithida</taxon>
        <taxon>Mermithoidea</taxon>
        <taxon>Mermithidae</taxon>
        <taxon>Romanomermis</taxon>
    </lineage>
</organism>